<reference evidence="1 2" key="1">
    <citation type="submission" date="2018-08" db="EMBL/GenBank/DDBJ databases">
        <title>Genome and evolution of the arbuscular mycorrhizal fungus Diversispora epigaea (formerly Glomus versiforme) and its bacterial endosymbionts.</title>
        <authorList>
            <person name="Sun X."/>
            <person name="Fei Z."/>
            <person name="Harrison M."/>
        </authorList>
    </citation>
    <scope>NUCLEOTIDE SEQUENCE [LARGE SCALE GENOMIC DNA]</scope>
    <source>
        <strain evidence="1 2">IT104</strain>
    </source>
</reference>
<comment type="caution">
    <text evidence="1">The sequence shown here is derived from an EMBL/GenBank/DDBJ whole genome shotgun (WGS) entry which is preliminary data.</text>
</comment>
<accession>A0A397IYP6</accession>
<evidence type="ECO:0000313" key="2">
    <source>
        <dbReference type="Proteomes" id="UP000266861"/>
    </source>
</evidence>
<keyword evidence="2" id="KW-1185">Reference proteome</keyword>
<evidence type="ECO:0000313" key="1">
    <source>
        <dbReference type="EMBL" id="RHZ79722.1"/>
    </source>
</evidence>
<dbReference type="Proteomes" id="UP000266861">
    <property type="component" value="Unassembled WGS sequence"/>
</dbReference>
<name>A0A397IYP6_9GLOM</name>
<proteinExistence type="predicted"/>
<gene>
    <name evidence="1" type="ORF">Glove_141g36</name>
</gene>
<dbReference type="EMBL" id="PQFF01000132">
    <property type="protein sequence ID" value="RHZ79722.1"/>
    <property type="molecule type" value="Genomic_DNA"/>
</dbReference>
<dbReference type="AlphaFoldDB" id="A0A397IYP6"/>
<protein>
    <submittedName>
        <fullName evidence="1">Uncharacterized protein</fullName>
    </submittedName>
</protein>
<organism evidence="1 2">
    <name type="scientific">Diversispora epigaea</name>
    <dbReference type="NCBI Taxonomy" id="1348612"/>
    <lineage>
        <taxon>Eukaryota</taxon>
        <taxon>Fungi</taxon>
        <taxon>Fungi incertae sedis</taxon>
        <taxon>Mucoromycota</taxon>
        <taxon>Glomeromycotina</taxon>
        <taxon>Glomeromycetes</taxon>
        <taxon>Diversisporales</taxon>
        <taxon>Diversisporaceae</taxon>
        <taxon>Diversispora</taxon>
    </lineage>
</organism>
<sequence>MDIHNCCNRKGIAYIFDPRNNELQKVVCRLRHCLESTKERICYGWEFLLKEINTLLDSTIGSASPLKFQNYEIPRKVSIFLKNDHERLGRKNESDKTDNTLKEW</sequence>